<reference evidence="5 6" key="1">
    <citation type="journal article" date="2016" name="Nat. Commun.">
        <title>Thousands of microbial genomes shed light on interconnected biogeochemical processes in an aquifer system.</title>
        <authorList>
            <person name="Anantharaman K."/>
            <person name="Brown C.T."/>
            <person name="Hug L.A."/>
            <person name="Sharon I."/>
            <person name="Castelle C.J."/>
            <person name="Probst A.J."/>
            <person name="Thomas B.C."/>
            <person name="Singh A."/>
            <person name="Wilkins M.J."/>
            <person name="Karaoz U."/>
            <person name="Brodie E.L."/>
            <person name="Williams K.H."/>
            <person name="Hubbard S.S."/>
            <person name="Banfield J.F."/>
        </authorList>
    </citation>
    <scope>NUCLEOTIDE SEQUENCE [LARGE SCALE GENOMIC DNA]</scope>
</reference>
<dbReference type="PROSITE" id="PS00211">
    <property type="entry name" value="ABC_TRANSPORTER_1"/>
    <property type="match status" value="1"/>
</dbReference>
<dbReference type="SUPFAM" id="SSF52540">
    <property type="entry name" value="P-loop containing nucleoside triphosphate hydrolases"/>
    <property type="match status" value="1"/>
</dbReference>
<gene>
    <name evidence="5" type="ORF">A2V81_04700</name>
</gene>
<name>A0A1F4XK89_9BACT</name>
<dbReference type="Gene3D" id="3.40.50.300">
    <property type="entry name" value="P-loop containing nucleotide triphosphate hydrolases"/>
    <property type="match status" value="1"/>
</dbReference>
<dbReference type="InterPro" id="IPR015856">
    <property type="entry name" value="ABC_transpr_CbiO/EcfA_su"/>
</dbReference>
<dbReference type="Proteomes" id="UP000177614">
    <property type="component" value="Unassembled WGS sequence"/>
</dbReference>
<dbReference type="GO" id="GO:0042626">
    <property type="term" value="F:ATPase-coupled transmembrane transporter activity"/>
    <property type="evidence" value="ECO:0007669"/>
    <property type="project" value="TreeGrafter"/>
</dbReference>
<sequence>MDAAIKFKDLQWRYEHRTNFALKGINLEIIKNDFIGVVGANEHGKTTLVSAICGLIPHSYNGIYKGSVEVFGKKVFDSDALELATNVGFVFSDPEAQFTAMTVEEELAFGLENMGFEHAKIKERIDWAAETTLIQDLLDKSPYDISGGQKQRVAIACVLAMNPPIIIMDEPTSMIDPLGKNLIFDILRRLKKAGEHTLIVVEHNVEQLAPLADKMLLMYEGLVDRYLPTREFYSDSNYLQDRGVLAPESTEFVQWLISEKALPASINLPLDLAGGIETTRQALKRR</sequence>
<dbReference type="InterPro" id="IPR003439">
    <property type="entry name" value="ABC_transporter-like_ATP-bd"/>
</dbReference>
<evidence type="ECO:0000256" key="1">
    <source>
        <dbReference type="ARBA" id="ARBA00022448"/>
    </source>
</evidence>
<dbReference type="EMBL" id="MEWR01000012">
    <property type="protein sequence ID" value="OGC82014.1"/>
    <property type="molecule type" value="Genomic_DNA"/>
</dbReference>
<dbReference type="CDD" id="cd03225">
    <property type="entry name" value="ABC_cobalt_CbiO_domain1"/>
    <property type="match status" value="1"/>
</dbReference>
<evidence type="ECO:0000259" key="4">
    <source>
        <dbReference type="PROSITE" id="PS50893"/>
    </source>
</evidence>
<dbReference type="AlphaFoldDB" id="A0A1F4XK89"/>
<dbReference type="STRING" id="1817814.A2V81_04700"/>
<comment type="caution">
    <text evidence="5">The sequence shown here is derived from an EMBL/GenBank/DDBJ whole genome shotgun (WGS) entry which is preliminary data.</text>
</comment>
<proteinExistence type="predicted"/>
<keyword evidence="3" id="KW-0067">ATP-binding</keyword>
<feature type="domain" description="ABC transporter" evidence="4">
    <location>
        <begin position="5"/>
        <end position="245"/>
    </location>
</feature>
<dbReference type="Pfam" id="PF00005">
    <property type="entry name" value="ABC_tran"/>
    <property type="match status" value="1"/>
</dbReference>
<keyword evidence="2" id="KW-0547">Nucleotide-binding</keyword>
<keyword evidence="1" id="KW-0813">Transport</keyword>
<dbReference type="SMART" id="SM00382">
    <property type="entry name" value="AAA"/>
    <property type="match status" value="1"/>
</dbReference>
<dbReference type="GO" id="GO:0005524">
    <property type="term" value="F:ATP binding"/>
    <property type="evidence" value="ECO:0007669"/>
    <property type="project" value="UniProtKB-KW"/>
</dbReference>
<dbReference type="InterPro" id="IPR003593">
    <property type="entry name" value="AAA+_ATPase"/>
</dbReference>
<accession>A0A1F4XK89</accession>
<dbReference type="InterPro" id="IPR027417">
    <property type="entry name" value="P-loop_NTPase"/>
</dbReference>
<organism evidence="5 6">
    <name type="scientific">Candidatus Abawacabacteria bacterium RBG_16_42_10</name>
    <dbReference type="NCBI Taxonomy" id="1817814"/>
    <lineage>
        <taxon>Bacteria</taxon>
        <taxon>Candidatus Abawacaibacteriota</taxon>
    </lineage>
</organism>
<evidence type="ECO:0000313" key="6">
    <source>
        <dbReference type="Proteomes" id="UP000177614"/>
    </source>
</evidence>
<evidence type="ECO:0000313" key="5">
    <source>
        <dbReference type="EMBL" id="OGC82014.1"/>
    </source>
</evidence>
<dbReference type="InterPro" id="IPR050095">
    <property type="entry name" value="ECF_ABC_transporter_ATP-bd"/>
</dbReference>
<dbReference type="PROSITE" id="PS50893">
    <property type="entry name" value="ABC_TRANSPORTER_2"/>
    <property type="match status" value="1"/>
</dbReference>
<dbReference type="PANTHER" id="PTHR43553">
    <property type="entry name" value="HEAVY METAL TRANSPORTER"/>
    <property type="match status" value="1"/>
</dbReference>
<dbReference type="GO" id="GO:0016887">
    <property type="term" value="F:ATP hydrolysis activity"/>
    <property type="evidence" value="ECO:0007669"/>
    <property type="project" value="InterPro"/>
</dbReference>
<evidence type="ECO:0000256" key="3">
    <source>
        <dbReference type="ARBA" id="ARBA00022840"/>
    </source>
</evidence>
<protein>
    <recommendedName>
        <fullName evidence="4">ABC transporter domain-containing protein</fullName>
    </recommendedName>
</protein>
<dbReference type="GO" id="GO:0043190">
    <property type="term" value="C:ATP-binding cassette (ABC) transporter complex"/>
    <property type="evidence" value="ECO:0007669"/>
    <property type="project" value="TreeGrafter"/>
</dbReference>
<dbReference type="InterPro" id="IPR017871">
    <property type="entry name" value="ABC_transporter-like_CS"/>
</dbReference>
<evidence type="ECO:0000256" key="2">
    <source>
        <dbReference type="ARBA" id="ARBA00022741"/>
    </source>
</evidence>